<dbReference type="AlphaFoldDB" id="A0A5C4XII2"/>
<dbReference type="EMBL" id="JACHEW010000049">
    <property type="protein sequence ID" value="MBB6018885.1"/>
    <property type="molecule type" value="Genomic_DNA"/>
</dbReference>
<dbReference type="RefSeq" id="WP_139405007.1">
    <property type="nucleotide sequence ID" value="NZ_JACHEW010000049.1"/>
</dbReference>
<reference evidence="1 4" key="2">
    <citation type="submission" date="2020-08" db="EMBL/GenBank/DDBJ databases">
        <title>Genomic Encyclopedia of Type Strains, Phase IV (KMG-IV): sequencing the most valuable type-strain genomes for metagenomic binning, comparative biology and taxonomic classification.</title>
        <authorList>
            <person name="Goeker M."/>
        </authorList>
    </citation>
    <scope>NUCLEOTIDE SEQUENCE [LARGE SCALE GENOMIC DNA]</scope>
    <source>
        <strain evidence="1 4">DSM 12027</strain>
    </source>
</reference>
<dbReference type="Proteomes" id="UP000629870">
    <property type="component" value="Unassembled WGS sequence"/>
</dbReference>
<evidence type="ECO:0000313" key="3">
    <source>
        <dbReference type="Proteomes" id="UP000313988"/>
    </source>
</evidence>
<evidence type="ECO:0000313" key="4">
    <source>
        <dbReference type="Proteomes" id="UP000629870"/>
    </source>
</evidence>
<evidence type="ECO:0000313" key="2">
    <source>
        <dbReference type="EMBL" id="TNM62384.1"/>
    </source>
</evidence>
<dbReference type="Proteomes" id="UP000313988">
    <property type="component" value="Unassembled WGS sequence"/>
</dbReference>
<accession>A0A5C4XII2</accession>
<reference evidence="2 3" key="1">
    <citation type="submission" date="2019-06" db="EMBL/GenBank/DDBJ databases">
        <title>Genome sequence of Deinococcus radiopugnans ATCC 19172.</title>
        <authorList>
            <person name="Maclea K.S."/>
            <person name="Maynard C.R."/>
        </authorList>
    </citation>
    <scope>NUCLEOTIDE SEQUENCE [LARGE SCALE GENOMIC DNA]</scope>
    <source>
        <strain evidence="2 3">ATCC 19172</strain>
    </source>
</reference>
<evidence type="ECO:0000313" key="1">
    <source>
        <dbReference type="EMBL" id="MBB6018885.1"/>
    </source>
</evidence>
<keyword evidence="4" id="KW-1185">Reference proteome</keyword>
<sequence length="132" mass="14038">MSLVHRREAASVEAALRALHSPAAPPLPDVPVLSGMLTSREDLAELLREALSPTLAPIMAELISSREETAALRRELAQEVDAAAAARVEVELMRGQLARLEVTAHAALSPTPTNDQPTGLRGLLIRLLAGRA</sequence>
<organism evidence="2 3">
    <name type="scientific">Deinococcus radiopugnans ATCC 19172</name>
    <dbReference type="NCBI Taxonomy" id="585398"/>
    <lineage>
        <taxon>Bacteria</taxon>
        <taxon>Thermotogati</taxon>
        <taxon>Deinococcota</taxon>
        <taxon>Deinococci</taxon>
        <taxon>Deinococcales</taxon>
        <taxon>Deinococcaceae</taxon>
        <taxon>Deinococcus</taxon>
    </lineage>
</organism>
<proteinExistence type="predicted"/>
<comment type="caution">
    <text evidence="2">The sequence shown here is derived from an EMBL/GenBank/DDBJ whole genome shotgun (WGS) entry which is preliminary data.</text>
</comment>
<protein>
    <submittedName>
        <fullName evidence="2">Uncharacterized protein</fullName>
    </submittedName>
</protein>
<name>A0A5C4XII2_9DEIO</name>
<dbReference type="EMBL" id="VDMO01000049">
    <property type="protein sequence ID" value="TNM62384.1"/>
    <property type="molecule type" value="Genomic_DNA"/>
</dbReference>
<gene>
    <name evidence="2" type="ORF">FHR04_20355</name>
    <name evidence="1" type="ORF">HNQ04_004167</name>
</gene>